<evidence type="ECO:0000313" key="4">
    <source>
        <dbReference type="EMBL" id="WGZ91454.1"/>
    </source>
</evidence>
<organism evidence="4">
    <name type="scientific">Candidatus Thiocaldithrix dubininis</name>
    <dbReference type="NCBI Taxonomy" id="3080823"/>
    <lineage>
        <taxon>Bacteria</taxon>
        <taxon>Pseudomonadati</taxon>
        <taxon>Pseudomonadota</taxon>
        <taxon>Gammaproteobacteria</taxon>
        <taxon>Thiotrichales</taxon>
        <taxon>Thiotrichaceae</taxon>
        <taxon>Candidatus Thiocaldithrix</taxon>
    </lineage>
</organism>
<dbReference type="PROSITE" id="PS51352">
    <property type="entry name" value="THIOREDOXIN_2"/>
    <property type="match status" value="1"/>
</dbReference>
<dbReference type="AlphaFoldDB" id="A0AA95KF49"/>
<accession>A0AA95KF49</accession>
<dbReference type="InterPro" id="IPR017937">
    <property type="entry name" value="Thioredoxin_CS"/>
</dbReference>
<dbReference type="Gene3D" id="3.40.30.10">
    <property type="entry name" value="Glutaredoxin"/>
    <property type="match status" value="1"/>
</dbReference>
<dbReference type="PANTHER" id="PTHR42852">
    <property type="entry name" value="THIOL:DISULFIDE INTERCHANGE PROTEIN DSBE"/>
    <property type="match status" value="1"/>
</dbReference>
<keyword evidence="1" id="KW-0676">Redox-active center</keyword>
<dbReference type="GO" id="GO:0015036">
    <property type="term" value="F:disulfide oxidoreductase activity"/>
    <property type="evidence" value="ECO:0007669"/>
    <property type="project" value="UniProtKB-ARBA"/>
</dbReference>
<dbReference type="PANTHER" id="PTHR42852:SF17">
    <property type="entry name" value="THIOREDOXIN-LIKE PROTEIN HI_1115"/>
    <property type="match status" value="1"/>
</dbReference>
<dbReference type="Pfam" id="PF00578">
    <property type="entry name" value="AhpC-TSA"/>
    <property type="match status" value="1"/>
</dbReference>
<dbReference type="KEGG" id="tdu:QJT80_03035"/>
<dbReference type="InterPro" id="IPR036249">
    <property type="entry name" value="Thioredoxin-like_sf"/>
</dbReference>
<reference evidence="4" key="1">
    <citation type="journal article" date="2023" name="Int. J. Mol. Sci.">
        <title>Metagenomics Revealed a New Genus 'Candidatus Thiocaldithrix dubininis' gen. nov., sp. nov. and a New Species 'Candidatus Thiothrix putei' sp. nov. in the Family Thiotrichaceae, Some Members of Which Have Traits of Both Na+- and H+-Motive Energetics.</title>
        <authorList>
            <person name="Ravin N.V."/>
            <person name="Muntyan M.S."/>
            <person name="Smolyakov D.D."/>
            <person name="Rudenko T.S."/>
            <person name="Beletsky A.V."/>
            <person name="Mardanov A.V."/>
            <person name="Grabovich M.Y."/>
        </authorList>
    </citation>
    <scope>NUCLEOTIDE SEQUENCE</scope>
    <source>
        <strain evidence="4">GKL-01</strain>
    </source>
</reference>
<feature type="chain" id="PRO_5041671155" evidence="2">
    <location>
        <begin position="26"/>
        <end position="177"/>
    </location>
</feature>
<name>A0AA95KF49_9GAMM</name>
<dbReference type="InterPro" id="IPR050553">
    <property type="entry name" value="Thioredoxin_ResA/DsbE_sf"/>
</dbReference>
<proteinExistence type="predicted"/>
<dbReference type="Proteomes" id="UP001300672">
    <property type="component" value="Chromosome"/>
</dbReference>
<dbReference type="GO" id="GO:0016209">
    <property type="term" value="F:antioxidant activity"/>
    <property type="evidence" value="ECO:0007669"/>
    <property type="project" value="InterPro"/>
</dbReference>
<keyword evidence="2" id="KW-0732">Signal</keyword>
<feature type="domain" description="Thioredoxin" evidence="3">
    <location>
        <begin position="22"/>
        <end position="160"/>
    </location>
</feature>
<dbReference type="PROSITE" id="PS00194">
    <property type="entry name" value="THIOREDOXIN_1"/>
    <property type="match status" value="1"/>
</dbReference>
<dbReference type="CDD" id="cd02966">
    <property type="entry name" value="TlpA_like_family"/>
    <property type="match status" value="1"/>
</dbReference>
<dbReference type="EMBL" id="CP124755">
    <property type="protein sequence ID" value="WGZ91454.1"/>
    <property type="molecule type" value="Genomic_DNA"/>
</dbReference>
<feature type="signal peptide" evidence="2">
    <location>
        <begin position="1"/>
        <end position="25"/>
    </location>
</feature>
<gene>
    <name evidence="4" type="ORF">QJT80_03035</name>
</gene>
<evidence type="ECO:0000256" key="2">
    <source>
        <dbReference type="SAM" id="SignalP"/>
    </source>
</evidence>
<dbReference type="SUPFAM" id="SSF52833">
    <property type="entry name" value="Thioredoxin-like"/>
    <property type="match status" value="1"/>
</dbReference>
<sequence>MMNLVKRTIAISALIFASMATTANAAQSPNFSFKDINGRSHQFAEYRGKWVVVNYWATYCGPCVAELPALNTIAKRFRNEAVVLGIEAGETPTDKLRQFVAQKGLSYTVAPTQDSAMYGMGLIYGVPTTFIVNPQGKVVKTHMGAISAAQLQRYIRSDKKDNNVADKCKNNRNEETC</sequence>
<evidence type="ECO:0000259" key="3">
    <source>
        <dbReference type="PROSITE" id="PS51352"/>
    </source>
</evidence>
<protein>
    <submittedName>
        <fullName evidence="4">TlpA disulfide reductase family protein</fullName>
    </submittedName>
</protein>
<dbReference type="InterPro" id="IPR000866">
    <property type="entry name" value="AhpC/TSA"/>
</dbReference>
<reference evidence="4" key="2">
    <citation type="submission" date="2023-04" db="EMBL/GenBank/DDBJ databases">
        <authorList>
            <person name="Beletskiy A.V."/>
            <person name="Mardanov A.V."/>
            <person name="Ravin N.V."/>
        </authorList>
    </citation>
    <scope>NUCLEOTIDE SEQUENCE</scope>
    <source>
        <strain evidence="4">GKL-01</strain>
    </source>
</reference>
<evidence type="ECO:0000256" key="1">
    <source>
        <dbReference type="ARBA" id="ARBA00023284"/>
    </source>
</evidence>
<dbReference type="InterPro" id="IPR013766">
    <property type="entry name" value="Thioredoxin_domain"/>
</dbReference>